<reference evidence="3 4" key="1">
    <citation type="submission" date="2019-01" db="EMBL/GenBank/DDBJ databases">
        <title>Draft Genome Sequencing of Zygosaccharomyces mellis Ca-7.</title>
        <authorList>
            <person name="Shiwa Y."/>
            <person name="Kanesaki Y."/>
            <person name="Ishige T."/>
            <person name="Mura K."/>
            <person name="Hori T."/>
            <person name="Tamura T."/>
        </authorList>
    </citation>
    <scope>NUCLEOTIDE SEQUENCE [LARGE SCALE GENOMIC DNA]</scope>
    <source>
        <strain evidence="3 4">Ca-7</strain>
    </source>
</reference>
<feature type="region of interest" description="Disordered" evidence="1">
    <location>
        <begin position="16"/>
        <end position="49"/>
    </location>
</feature>
<evidence type="ECO:0000313" key="3">
    <source>
        <dbReference type="EMBL" id="GCE97824.1"/>
    </source>
</evidence>
<dbReference type="InterPro" id="IPR003959">
    <property type="entry name" value="ATPase_AAA_core"/>
</dbReference>
<dbReference type="Proteomes" id="UP000301737">
    <property type="component" value="Unassembled WGS sequence"/>
</dbReference>
<gene>
    <name evidence="3" type="ORF">ZYGM_002254</name>
</gene>
<organism evidence="3 4">
    <name type="scientific">Zygosaccharomyces mellis</name>
    <dbReference type="NCBI Taxonomy" id="42258"/>
    <lineage>
        <taxon>Eukaryota</taxon>
        <taxon>Fungi</taxon>
        <taxon>Dikarya</taxon>
        <taxon>Ascomycota</taxon>
        <taxon>Saccharomycotina</taxon>
        <taxon>Saccharomycetes</taxon>
        <taxon>Saccharomycetales</taxon>
        <taxon>Saccharomycetaceae</taxon>
        <taxon>Zygosaccharomyces</taxon>
    </lineage>
</organism>
<sequence>MKKAVSVTELLNGNIKRKNRQEVSEEVSVDEDHEITAHSNEFSRDHTSLPLKYEEGSNMVPKKPSEGKQSVQGFLMNRKSKQQFEPEVISLDNEDDEYMLAERKVTYPSSFKKTSLKDLFNNFKQPEVKSDKESSVQADDIQVFSGPLKRFHEISKLQELEAPLPSQKSVQCDAKIEYSPLDLPRTKSLDYHSPQIDPKEYASLRSQVDLRKSTYATMIANGFKDSSIWTQYNKPETLQQVMLETSMKKGVYEWIENAFIKLRNHTSRSKLLMKKQALEEVDRLDDFIVKDDLEEAEAPSIEFVPLMILHGDGIGKSTLIEVIMQMMGGQIYEINTSNNRGKKDILDNLLEFSTTHYVKGQGSKGIILLDDVDVIFKEHDKFFWGAVEKLLWQSRRPVVLICRDLRLVPNNLVQVAQQEHSIFHAKRVSVRTTVNFLKRFCIKHGIVPNDAILSHLATVTRRDIRKSLMALQFYSQPPGNFFLGEQEHNNDDNLSFEEMVHYSDILSHSDILSTNCQWKSTILQDKDLTFASYESRSILDSIPDDQERLRHDYMIDNKMHLVDDTRHPLLPFEIDVGSYMENNLLRYYKGPNLVQNIKGRKFDRIKEASVVFLSSRIAKKDSSINNVTRKTRNSKKLRQILEDFQGNYPKTTIDDSLKFNFDATNRDQLGELINPYVLKVAQSDWNKRQINKRLFKQAVIGLSEGEYFNAVGQLSQDDMFKHPHFETDPNLVIDSWK</sequence>
<dbReference type="GO" id="GO:0005634">
    <property type="term" value="C:nucleus"/>
    <property type="evidence" value="ECO:0007669"/>
    <property type="project" value="TreeGrafter"/>
</dbReference>
<evidence type="ECO:0000256" key="1">
    <source>
        <dbReference type="SAM" id="MobiDB-lite"/>
    </source>
</evidence>
<proteinExistence type="predicted"/>
<dbReference type="Pfam" id="PF00004">
    <property type="entry name" value="AAA"/>
    <property type="match status" value="1"/>
</dbReference>
<dbReference type="GO" id="GO:0003677">
    <property type="term" value="F:DNA binding"/>
    <property type="evidence" value="ECO:0007669"/>
    <property type="project" value="TreeGrafter"/>
</dbReference>
<dbReference type="OrthoDB" id="10064318at2759"/>
<name>A0A4C2E0M3_9SACH</name>
<dbReference type="GO" id="GO:0005524">
    <property type="term" value="F:ATP binding"/>
    <property type="evidence" value="ECO:0007669"/>
    <property type="project" value="InterPro"/>
</dbReference>
<dbReference type="PANTHER" id="PTHR23389">
    <property type="entry name" value="CHROMOSOME TRANSMISSION FIDELITY FACTOR 18"/>
    <property type="match status" value="1"/>
</dbReference>
<dbReference type="Gene3D" id="3.40.50.300">
    <property type="entry name" value="P-loop containing nucleotide triphosphate hydrolases"/>
    <property type="match status" value="1"/>
</dbReference>
<evidence type="ECO:0000313" key="4">
    <source>
        <dbReference type="Proteomes" id="UP000301737"/>
    </source>
</evidence>
<dbReference type="GO" id="GO:0016887">
    <property type="term" value="F:ATP hydrolysis activity"/>
    <property type="evidence" value="ECO:0007669"/>
    <property type="project" value="InterPro"/>
</dbReference>
<evidence type="ECO:0000259" key="2">
    <source>
        <dbReference type="Pfam" id="PF00004"/>
    </source>
</evidence>
<feature type="compositionally biased region" description="Acidic residues" evidence="1">
    <location>
        <begin position="24"/>
        <end position="33"/>
    </location>
</feature>
<dbReference type="SUPFAM" id="SSF52540">
    <property type="entry name" value="P-loop containing nucleoside triphosphate hydrolases"/>
    <property type="match status" value="1"/>
</dbReference>
<dbReference type="InterPro" id="IPR027417">
    <property type="entry name" value="P-loop_NTPase"/>
</dbReference>
<accession>A0A4C2E0M3</accession>
<dbReference type="EMBL" id="BIMX01000003">
    <property type="protein sequence ID" value="GCE97824.1"/>
    <property type="molecule type" value="Genomic_DNA"/>
</dbReference>
<dbReference type="PANTHER" id="PTHR23389:SF11">
    <property type="entry name" value="TELOMERE LENGTH REGULATION PROTEIN ELG1"/>
    <property type="match status" value="1"/>
</dbReference>
<comment type="caution">
    <text evidence="3">The sequence shown here is derived from an EMBL/GenBank/DDBJ whole genome shotgun (WGS) entry which is preliminary data.</text>
</comment>
<protein>
    <recommendedName>
        <fullName evidence="2">ATPase AAA-type core domain-containing protein</fullName>
    </recommendedName>
</protein>
<keyword evidence="4" id="KW-1185">Reference proteome</keyword>
<feature type="domain" description="ATPase AAA-type core" evidence="2">
    <location>
        <begin position="311"/>
        <end position="379"/>
    </location>
</feature>
<dbReference type="AlphaFoldDB" id="A0A4C2E0M3"/>